<gene>
    <name evidence="2" type="ORF">OBRU01_19580</name>
</gene>
<dbReference type="AlphaFoldDB" id="A0A0L7KX17"/>
<evidence type="ECO:0000313" key="3">
    <source>
        <dbReference type="Proteomes" id="UP000037510"/>
    </source>
</evidence>
<accession>A0A0L7KX17</accession>
<keyword evidence="1" id="KW-0812">Transmembrane</keyword>
<reference evidence="2 3" key="1">
    <citation type="journal article" date="2015" name="Genome Biol. Evol.">
        <title>The genome of winter moth (Operophtera brumata) provides a genomic perspective on sexual dimorphism and phenology.</title>
        <authorList>
            <person name="Derks M.F."/>
            <person name="Smit S."/>
            <person name="Salis L."/>
            <person name="Schijlen E."/>
            <person name="Bossers A."/>
            <person name="Mateman C."/>
            <person name="Pijl A.S."/>
            <person name="de Ridder D."/>
            <person name="Groenen M.A."/>
            <person name="Visser M.E."/>
            <person name="Megens H.J."/>
        </authorList>
    </citation>
    <scope>NUCLEOTIDE SEQUENCE [LARGE SCALE GENOMIC DNA]</scope>
    <source>
        <strain evidence="2">WM2013NL</strain>
        <tissue evidence="2">Head and thorax</tissue>
    </source>
</reference>
<keyword evidence="3" id="KW-1185">Reference proteome</keyword>
<keyword evidence="1" id="KW-0472">Membrane</keyword>
<keyword evidence="1" id="KW-1133">Transmembrane helix</keyword>
<feature type="transmembrane region" description="Helical" evidence="1">
    <location>
        <begin position="59"/>
        <end position="79"/>
    </location>
</feature>
<comment type="caution">
    <text evidence="2">The sequence shown here is derived from an EMBL/GenBank/DDBJ whole genome shotgun (WGS) entry which is preliminary data.</text>
</comment>
<evidence type="ECO:0000256" key="1">
    <source>
        <dbReference type="SAM" id="Phobius"/>
    </source>
</evidence>
<sequence>MFVMMGGGLHRRNFIGAHAEDIPLDTMSLVSMNTLHIFPGTFTVVDDYPEKPYPLRTKLIIASLFALVFVSALTGYLIGSADYAARLAYEPPDPIEPLKPSASRLHVFQKAAVCTDAPQCSEVGK</sequence>
<organism evidence="2 3">
    <name type="scientific">Operophtera brumata</name>
    <name type="common">Winter moth</name>
    <name type="synonym">Phalaena brumata</name>
    <dbReference type="NCBI Taxonomy" id="104452"/>
    <lineage>
        <taxon>Eukaryota</taxon>
        <taxon>Metazoa</taxon>
        <taxon>Ecdysozoa</taxon>
        <taxon>Arthropoda</taxon>
        <taxon>Hexapoda</taxon>
        <taxon>Insecta</taxon>
        <taxon>Pterygota</taxon>
        <taxon>Neoptera</taxon>
        <taxon>Endopterygota</taxon>
        <taxon>Lepidoptera</taxon>
        <taxon>Glossata</taxon>
        <taxon>Ditrysia</taxon>
        <taxon>Geometroidea</taxon>
        <taxon>Geometridae</taxon>
        <taxon>Larentiinae</taxon>
        <taxon>Operophtera</taxon>
    </lineage>
</organism>
<dbReference type="Proteomes" id="UP000037510">
    <property type="component" value="Unassembled WGS sequence"/>
</dbReference>
<dbReference type="EMBL" id="JTDY01004870">
    <property type="protein sequence ID" value="KOB67650.1"/>
    <property type="molecule type" value="Genomic_DNA"/>
</dbReference>
<evidence type="ECO:0000313" key="2">
    <source>
        <dbReference type="EMBL" id="KOB67650.1"/>
    </source>
</evidence>
<protein>
    <submittedName>
        <fullName evidence="2">Putative gamma glutamyl transpeptidase</fullName>
    </submittedName>
</protein>
<name>A0A0L7KX17_OPEBR</name>
<proteinExistence type="predicted"/>